<dbReference type="GO" id="GO:0007602">
    <property type="term" value="P:phototransduction"/>
    <property type="evidence" value="ECO:0007669"/>
    <property type="project" value="UniProtKB-KW"/>
</dbReference>
<evidence type="ECO:0000313" key="15">
    <source>
        <dbReference type="Proteomes" id="UP000008672"/>
    </source>
</evidence>
<dbReference type="EMBL" id="AFYH01171163">
    <property type="status" value="NOT_ANNOTATED_CDS"/>
    <property type="molecule type" value="Genomic_DNA"/>
</dbReference>
<dbReference type="PROSITE" id="PS00238">
    <property type="entry name" value="OPSIN"/>
    <property type="match status" value="1"/>
</dbReference>
<keyword evidence="15" id="KW-1185">Reference proteome</keyword>
<feature type="transmembrane region" description="Helical" evidence="12">
    <location>
        <begin position="110"/>
        <end position="128"/>
    </location>
</feature>
<dbReference type="PANTHER" id="PTHR24240">
    <property type="entry name" value="OPSIN"/>
    <property type="match status" value="1"/>
</dbReference>
<dbReference type="GeneTree" id="ENSGT01120000271854"/>
<evidence type="ECO:0000256" key="8">
    <source>
        <dbReference type="ARBA" id="ARBA00023040"/>
    </source>
</evidence>
<dbReference type="HOGENOM" id="CLU_009579_3_0_1"/>
<dbReference type="PROSITE" id="PS50262">
    <property type="entry name" value="G_PROTEIN_RECEP_F1_2"/>
    <property type="match status" value="1"/>
</dbReference>
<evidence type="ECO:0000256" key="10">
    <source>
        <dbReference type="ARBA" id="ARBA00023170"/>
    </source>
</evidence>
<dbReference type="OMA" id="CEIDWVQ"/>
<dbReference type="PRINTS" id="PR00237">
    <property type="entry name" value="GPCRRHODOPSN"/>
</dbReference>
<dbReference type="GO" id="GO:0004930">
    <property type="term" value="F:G protein-coupled receptor activity"/>
    <property type="evidence" value="ECO:0007669"/>
    <property type="project" value="UniProtKB-KW"/>
</dbReference>
<evidence type="ECO:0000256" key="1">
    <source>
        <dbReference type="ARBA" id="ARBA00004141"/>
    </source>
</evidence>
<evidence type="ECO:0000259" key="13">
    <source>
        <dbReference type="PROSITE" id="PS50262"/>
    </source>
</evidence>
<dbReference type="eggNOG" id="KOG3656">
    <property type="taxonomic scope" value="Eukaryota"/>
</dbReference>
<protein>
    <submittedName>
        <fullName evidence="14">Opsin 6, group member b</fullName>
    </submittedName>
</protein>
<keyword evidence="8" id="KW-0297">G-protein coupled receptor</keyword>
<keyword evidence="2" id="KW-0600">Photoreceptor protein</keyword>
<dbReference type="InParanoid" id="H3AUJ3"/>
<feature type="transmembrane region" description="Helical" evidence="12">
    <location>
        <begin position="243"/>
        <end position="262"/>
    </location>
</feature>
<keyword evidence="6 12" id="KW-1133">Transmembrane helix</keyword>
<dbReference type="Ensembl" id="ENSLACT00000013410.1">
    <property type="protein sequence ID" value="ENSLACP00000013314.1"/>
    <property type="gene ID" value="ENSLACG00000011723.1"/>
</dbReference>
<feature type="transmembrane region" description="Helical" evidence="12">
    <location>
        <begin position="210"/>
        <end position="231"/>
    </location>
</feature>
<dbReference type="InterPro" id="IPR027430">
    <property type="entry name" value="Retinal_BS"/>
</dbReference>
<evidence type="ECO:0000313" key="14">
    <source>
        <dbReference type="Ensembl" id="ENSLACP00000013314.1"/>
    </source>
</evidence>
<gene>
    <name evidence="14" type="primary">OPN6B</name>
</gene>
<reference evidence="15" key="1">
    <citation type="submission" date="2011-08" db="EMBL/GenBank/DDBJ databases">
        <title>The draft genome of Latimeria chalumnae.</title>
        <authorList>
            <person name="Di Palma F."/>
            <person name="Alfoldi J."/>
            <person name="Johnson J."/>
            <person name="Berlin A."/>
            <person name="Gnerre S."/>
            <person name="Jaffe D."/>
            <person name="MacCallum I."/>
            <person name="Young S."/>
            <person name="Walker B.J."/>
            <person name="Lander E."/>
            <person name="Lindblad-Toh K."/>
        </authorList>
    </citation>
    <scope>NUCLEOTIDE SEQUENCE [LARGE SCALE GENOMIC DNA]</scope>
    <source>
        <strain evidence="15">Wild caught</strain>
    </source>
</reference>
<dbReference type="GO" id="GO:0016020">
    <property type="term" value="C:membrane"/>
    <property type="evidence" value="ECO:0007669"/>
    <property type="project" value="UniProtKB-SubCell"/>
</dbReference>
<keyword evidence="10" id="KW-0675">Receptor</keyword>
<keyword evidence="3" id="KW-0716">Sensory transduction</keyword>
<evidence type="ECO:0000256" key="2">
    <source>
        <dbReference type="ARBA" id="ARBA00022543"/>
    </source>
</evidence>
<sequence>VSLSLIHKGWLSWIDNGAVIFIMYKQRNTDYLTFNLAISDASISIFGYSRGIIEIFNVFMDDGFLITSLWTCQVDGFLILLFGLISINTLTAINIKGCQPHQVHRVDKRLIAVTIIVIWLTALFWSAAPLLGWGSYTDHKYGTCEIDWIRAMFSATYKSYIIGVFIFGFFLPVLVMVFSYVPIIKTVRSSHKSTQGGDISKRQQMMEQHITRVSFVICIAFFLAWSPYAVISLWSACEFRVPAITSILASLFAKSASLYNPFTYIGMSSKFCKDLQDLFQCSTKAK</sequence>
<evidence type="ECO:0000256" key="12">
    <source>
        <dbReference type="SAM" id="Phobius"/>
    </source>
</evidence>
<evidence type="ECO:0000256" key="7">
    <source>
        <dbReference type="ARBA" id="ARBA00022991"/>
    </source>
</evidence>
<keyword evidence="11" id="KW-0807">Transducer</keyword>
<name>H3AUJ3_LATCH</name>
<dbReference type="AlphaFoldDB" id="H3AUJ3"/>
<dbReference type="Gene3D" id="1.20.1070.10">
    <property type="entry name" value="Rhodopsin 7-helix transmembrane proteins"/>
    <property type="match status" value="1"/>
</dbReference>
<keyword evidence="4 12" id="KW-0812">Transmembrane</keyword>
<evidence type="ECO:0000256" key="3">
    <source>
        <dbReference type="ARBA" id="ARBA00022606"/>
    </source>
</evidence>
<dbReference type="GO" id="GO:0009881">
    <property type="term" value="F:photoreceptor activity"/>
    <property type="evidence" value="ECO:0007669"/>
    <property type="project" value="UniProtKB-KW"/>
</dbReference>
<organism evidence="14 15">
    <name type="scientific">Latimeria chalumnae</name>
    <name type="common">Coelacanth</name>
    <dbReference type="NCBI Taxonomy" id="7897"/>
    <lineage>
        <taxon>Eukaryota</taxon>
        <taxon>Metazoa</taxon>
        <taxon>Chordata</taxon>
        <taxon>Craniata</taxon>
        <taxon>Vertebrata</taxon>
        <taxon>Euteleostomi</taxon>
        <taxon>Coelacanthiformes</taxon>
        <taxon>Coelacanthidae</taxon>
        <taxon>Latimeria</taxon>
    </lineage>
</organism>
<dbReference type="SUPFAM" id="SSF81321">
    <property type="entry name" value="Family A G protein-coupled receptor-like"/>
    <property type="match status" value="1"/>
</dbReference>
<keyword evidence="9 12" id="KW-0472">Membrane</keyword>
<feature type="domain" description="G-protein coupled receptors family 1 profile" evidence="13">
    <location>
        <begin position="79"/>
        <end position="264"/>
    </location>
</feature>
<evidence type="ECO:0000256" key="6">
    <source>
        <dbReference type="ARBA" id="ARBA00022989"/>
    </source>
</evidence>
<keyword evidence="5" id="KW-0681">Retinal protein</keyword>
<reference evidence="14" key="3">
    <citation type="submission" date="2025-09" db="UniProtKB">
        <authorList>
            <consortium name="Ensembl"/>
        </authorList>
    </citation>
    <scope>IDENTIFICATION</scope>
</reference>
<dbReference type="InterPro" id="IPR050125">
    <property type="entry name" value="GPCR_opsins"/>
</dbReference>
<dbReference type="InterPro" id="IPR017452">
    <property type="entry name" value="GPCR_Rhodpsn_7TM"/>
</dbReference>
<feature type="transmembrane region" description="Helical" evidence="12">
    <location>
        <begin position="160"/>
        <end position="183"/>
    </location>
</feature>
<dbReference type="Pfam" id="PF00001">
    <property type="entry name" value="7tm_1"/>
    <property type="match status" value="1"/>
</dbReference>
<dbReference type="Proteomes" id="UP000008672">
    <property type="component" value="Unassembled WGS sequence"/>
</dbReference>
<evidence type="ECO:0000256" key="11">
    <source>
        <dbReference type="ARBA" id="ARBA00023224"/>
    </source>
</evidence>
<reference evidence="14" key="2">
    <citation type="submission" date="2025-08" db="UniProtKB">
        <authorList>
            <consortium name="Ensembl"/>
        </authorList>
    </citation>
    <scope>IDENTIFICATION</scope>
</reference>
<dbReference type="EMBL" id="AFYH01171164">
    <property type="status" value="NOT_ANNOTATED_CDS"/>
    <property type="molecule type" value="Genomic_DNA"/>
</dbReference>
<evidence type="ECO:0000256" key="4">
    <source>
        <dbReference type="ARBA" id="ARBA00022692"/>
    </source>
</evidence>
<comment type="subcellular location">
    <subcellularLocation>
        <location evidence="1">Membrane</location>
        <topology evidence="1">Multi-pass membrane protein</topology>
    </subcellularLocation>
</comment>
<keyword evidence="7" id="KW-0157">Chromophore</keyword>
<evidence type="ECO:0000256" key="9">
    <source>
        <dbReference type="ARBA" id="ARBA00023136"/>
    </source>
</evidence>
<proteinExistence type="predicted"/>
<dbReference type="InterPro" id="IPR000276">
    <property type="entry name" value="GPCR_Rhodpsn"/>
</dbReference>
<dbReference type="STRING" id="7897.ENSLACP00000013314"/>
<dbReference type="EMBL" id="AFYH01171165">
    <property type="status" value="NOT_ANNOTATED_CDS"/>
    <property type="molecule type" value="Genomic_DNA"/>
</dbReference>
<feature type="transmembrane region" description="Helical" evidence="12">
    <location>
        <begin position="77"/>
        <end position="98"/>
    </location>
</feature>
<evidence type="ECO:0000256" key="5">
    <source>
        <dbReference type="ARBA" id="ARBA00022925"/>
    </source>
</evidence>
<accession>H3AUJ3</accession>